<name>A0A9N9JGR0_9GLOM</name>
<feature type="non-terminal residue" evidence="2">
    <location>
        <position position="1"/>
    </location>
</feature>
<protein>
    <submittedName>
        <fullName evidence="2">7925_t:CDS:1</fullName>
    </submittedName>
</protein>
<organism evidence="2 3">
    <name type="scientific">Acaulospora morrowiae</name>
    <dbReference type="NCBI Taxonomy" id="94023"/>
    <lineage>
        <taxon>Eukaryota</taxon>
        <taxon>Fungi</taxon>
        <taxon>Fungi incertae sedis</taxon>
        <taxon>Mucoromycota</taxon>
        <taxon>Glomeromycotina</taxon>
        <taxon>Glomeromycetes</taxon>
        <taxon>Diversisporales</taxon>
        <taxon>Acaulosporaceae</taxon>
        <taxon>Acaulospora</taxon>
    </lineage>
</organism>
<evidence type="ECO:0000313" key="3">
    <source>
        <dbReference type="Proteomes" id="UP000789342"/>
    </source>
</evidence>
<dbReference type="Proteomes" id="UP000789342">
    <property type="component" value="Unassembled WGS sequence"/>
</dbReference>
<dbReference type="AlphaFoldDB" id="A0A9N9JGR0"/>
<evidence type="ECO:0000313" key="2">
    <source>
        <dbReference type="EMBL" id="CAG8781593.1"/>
    </source>
</evidence>
<reference evidence="2" key="1">
    <citation type="submission" date="2021-06" db="EMBL/GenBank/DDBJ databases">
        <authorList>
            <person name="Kallberg Y."/>
            <person name="Tangrot J."/>
            <person name="Rosling A."/>
        </authorList>
    </citation>
    <scope>NUCLEOTIDE SEQUENCE</scope>
    <source>
        <strain evidence="2">CL551</strain>
    </source>
</reference>
<feature type="region of interest" description="Disordered" evidence="1">
    <location>
        <begin position="1"/>
        <end position="44"/>
    </location>
</feature>
<proteinExistence type="predicted"/>
<gene>
    <name evidence="2" type="ORF">AMORRO_LOCUS17369</name>
</gene>
<comment type="caution">
    <text evidence="2">The sequence shown here is derived from an EMBL/GenBank/DDBJ whole genome shotgun (WGS) entry which is preliminary data.</text>
</comment>
<feature type="compositionally biased region" description="Low complexity" evidence="1">
    <location>
        <begin position="1"/>
        <end position="10"/>
    </location>
</feature>
<dbReference type="EMBL" id="CAJVPV010053181">
    <property type="protein sequence ID" value="CAG8781593.1"/>
    <property type="molecule type" value="Genomic_DNA"/>
</dbReference>
<keyword evidence="3" id="KW-1185">Reference proteome</keyword>
<accession>A0A9N9JGR0</accession>
<sequence>YQHSDPLPLAGLPPPPADDGAGLRIPLPLTDEGGGLAGRPTPESLLNGRAIESLLNDGDVGYINM</sequence>
<evidence type="ECO:0000256" key="1">
    <source>
        <dbReference type="SAM" id="MobiDB-lite"/>
    </source>
</evidence>
<feature type="non-terminal residue" evidence="2">
    <location>
        <position position="65"/>
    </location>
</feature>